<evidence type="ECO:0000256" key="1">
    <source>
        <dbReference type="ARBA" id="ARBA00022723"/>
    </source>
</evidence>
<feature type="domain" description="PHD-type" evidence="5">
    <location>
        <begin position="156"/>
        <end position="207"/>
    </location>
</feature>
<dbReference type="InterPro" id="IPR050701">
    <property type="entry name" value="Histone_Mod_Regulator"/>
</dbReference>
<keyword evidence="3" id="KW-0862">Zinc</keyword>
<accession>A0A077ZT71</accession>
<dbReference type="Gene3D" id="3.30.40.10">
    <property type="entry name" value="Zinc/RING finger domain, C3HC4 (zinc finger)"/>
    <property type="match status" value="1"/>
</dbReference>
<dbReference type="GO" id="GO:0008270">
    <property type="term" value="F:zinc ion binding"/>
    <property type="evidence" value="ECO:0007669"/>
    <property type="project" value="UniProtKB-KW"/>
</dbReference>
<dbReference type="CDD" id="cd15492">
    <property type="entry name" value="PHD_BRPF_JADE_like"/>
    <property type="match status" value="1"/>
</dbReference>
<proteinExistence type="predicted"/>
<organism evidence="6 7">
    <name type="scientific">Stylonychia lemnae</name>
    <name type="common">Ciliate</name>
    <dbReference type="NCBI Taxonomy" id="5949"/>
    <lineage>
        <taxon>Eukaryota</taxon>
        <taxon>Sar</taxon>
        <taxon>Alveolata</taxon>
        <taxon>Ciliophora</taxon>
        <taxon>Intramacronucleata</taxon>
        <taxon>Spirotrichea</taxon>
        <taxon>Stichotrichia</taxon>
        <taxon>Sporadotrichida</taxon>
        <taxon>Oxytrichidae</taxon>
        <taxon>Stylonychinae</taxon>
        <taxon>Stylonychia</taxon>
    </lineage>
</organism>
<keyword evidence="2 4" id="KW-0863">Zinc-finger</keyword>
<dbReference type="InterPro" id="IPR013083">
    <property type="entry name" value="Znf_RING/FYVE/PHD"/>
</dbReference>
<evidence type="ECO:0000313" key="7">
    <source>
        <dbReference type="Proteomes" id="UP000039865"/>
    </source>
</evidence>
<sequence length="397" mass="46862">MAEEDLEIQKTQNRAIIDQLIKKFVNSYESGYCEKEQNIYTQKDPEYYYLQSQKRLDDLKQYYNQYIRDEKNLLIDIEYPNMLEEKFYEIVYKKTSFKLQDTETRLFFSEMQRQSRELGSGKSQIQGDNEDKKAIIEQSQLGHKNRKLNNQGQTDDDICFVCGDGDYEDDNLIVYCEKCNISAHQMCYGIDNLDDDVEWICNNCEAFGEIKGLIIACQLCGLKGGAMRPCNVRRQDLIRYFQQNQEIVITNPKGLSQQMRGIDQVITRKQIIQKEKLTLELKHQIQDSSSQGNDKNSQLDNQVKDEENYKLKLTKSQEFDEFASQYVWVHQNCGLWQSYKNPIIESNMLFDAREFDFNYYFISCFICDDKNTKERIFTSKYKCADTQCQVVFHIECA</sequence>
<reference evidence="6 7" key="1">
    <citation type="submission" date="2014-06" db="EMBL/GenBank/DDBJ databases">
        <authorList>
            <person name="Swart Estienne"/>
        </authorList>
    </citation>
    <scope>NUCLEOTIDE SEQUENCE [LARGE SCALE GENOMIC DNA]</scope>
    <source>
        <strain evidence="6 7">130c</strain>
    </source>
</reference>
<evidence type="ECO:0000313" key="6">
    <source>
        <dbReference type="EMBL" id="CDW72759.1"/>
    </source>
</evidence>
<dbReference type="SMART" id="SM00249">
    <property type="entry name" value="PHD"/>
    <property type="match status" value="1"/>
</dbReference>
<evidence type="ECO:0000259" key="5">
    <source>
        <dbReference type="PROSITE" id="PS50016"/>
    </source>
</evidence>
<dbReference type="AlphaFoldDB" id="A0A077ZT71"/>
<dbReference type="InterPro" id="IPR011011">
    <property type="entry name" value="Znf_FYVE_PHD"/>
</dbReference>
<dbReference type="InterPro" id="IPR019787">
    <property type="entry name" value="Znf_PHD-finger"/>
</dbReference>
<dbReference type="SUPFAM" id="SSF57903">
    <property type="entry name" value="FYVE/PHD zinc finger"/>
    <property type="match status" value="1"/>
</dbReference>
<evidence type="ECO:0000256" key="4">
    <source>
        <dbReference type="PROSITE-ProRule" id="PRU00146"/>
    </source>
</evidence>
<dbReference type="OrthoDB" id="313399at2759"/>
<dbReference type="InterPro" id="IPR001965">
    <property type="entry name" value="Znf_PHD"/>
</dbReference>
<keyword evidence="1" id="KW-0479">Metal-binding</keyword>
<dbReference type="EMBL" id="CCKQ01001646">
    <property type="protein sequence ID" value="CDW72759.1"/>
    <property type="molecule type" value="Genomic_DNA"/>
</dbReference>
<name>A0A077ZT71_STYLE</name>
<dbReference type="InParanoid" id="A0A077ZT71"/>
<protein>
    <recommendedName>
        <fullName evidence="5">PHD-type domain-containing protein</fullName>
    </recommendedName>
</protein>
<evidence type="ECO:0000256" key="3">
    <source>
        <dbReference type="ARBA" id="ARBA00022833"/>
    </source>
</evidence>
<dbReference type="PROSITE" id="PS50016">
    <property type="entry name" value="ZF_PHD_2"/>
    <property type="match status" value="1"/>
</dbReference>
<dbReference type="PANTHER" id="PTHR13793">
    <property type="entry name" value="PHD FINGER PROTEINS"/>
    <property type="match status" value="1"/>
</dbReference>
<keyword evidence="7" id="KW-1185">Reference proteome</keyword>
<dbReference type="GO" id="GO:0006357">
    <property type="term" value="P:regulation of transcription by RNA polymerase II"/>
    <property type="evidence" value="ECO:0007669"/>
    <property type="project" value="TreeGrafter"/>
</dbReference>
<evidence type="ECO:0000256" key="2">
    <source>
        <dbReference type="ARBA" id="ARBA00022771"/>
    </source>
</evidence>
<dbReference type="Proteomes" id="UP000039865">
    <property type="component" value="Unassembled WGS sequence"/>
</dbReference>
<gene>
    <name evidence="6" type="primary">Contig2580.g101</name>
    <name evidence="6" type="ORF">STYLEM_1723</name>
</gene>
<dbReference type="Pfam" id="PF13831">
    <property type="entry name" value="PHD_2"/>
    <property type="match status" value="1"/>
</dbReference>
<dbReference type="PANTHER" id="PTHR13793:SF107">
    <property type="entry name" value="BROMODOMAIN-CONTAINING PROTEIN HOMOLOG"/>
    <property type="match status" value="1"/>
</dbReference>